<evidence type="ECO:0000256" key="1">
    <source>
        <dbReference type="ARBA" id="ARBA00022833"/>
    </source>
</evidence>
<evidence type="ECO:0000313" key="3">
    <source>
        <dbReference type="EMBL" id="MFC4077924.1"/>
    </source>
</evidence>
<name>A0ABV8JPL5_9BACL</name>
<dbReference type="PANTHER" id="PTHR46018">
    <property type="entry name" value="ZINC PHOSPHODIESTERASE ELAC PROTEIN 1"/>
    <property type="match status" value="1"/>
</dbReference>
<accession>A0ABV8JPL5</accession>
<keyword evidence="1" id="KW-0862">Zinc</keyword>
<gene>
    <name evidence="3" type="ORF">ACFOUO_14070</name>
</gene>
<feature type="domain" description="Metallo-beta-lactamase" evidence="2">
    <location>
        <begin position="18"/>
        <end position="212"/>
    </location>
</feature>
<dbReference type="CDD" id="cd07716">
    <property type="entry name" value="RNaseZ_short-form-like_MBL-fold"/>
    <property type="match status" value="1"/>
</dbReference>
<dbReference type="RefSeq" id="WP_380705758.1">
    <property type="nucleotide sequence ID" value="NZ_JBHSAP010000018.1"/>
</dbReference>
<comment type="caution">
    <text evidence="3">The sequence shown here is derived from an EMBL/GenBank/DDBJ whole genome shotgun (WGS) entry which is preliminary data.</text>
</comment>
<dbReference type="InterPro" id="IPR036866">
    <property type="entry name" value="RibonucZ/Hydroxyglut_hydro"/>
</dbReference>
<dbReference type="Gene3D" id="3.60.15.10">
    <property type="entry name" value="Ribonuclease Z/Hydroxyacylglutathione hydrolase-like"/>
    <property type="match status" value="1"/>
</dbReference>
<evidence type="ECO:0000313" key="4">
    <source>
        <dbReference type="Proteomes" id="UP001595843"/>
    </source>
</evidence>
<dbReference type="EMBL" id="JBHSAP010000018">
    <property type="protein sequence ID" value="MFC4077924.1"/>
    <property type="molecule type" value="Genomic_DNA"/>
</dbReference>
<protein>
    <submittedName>
        <fullName evidence="3">MBL fold metallo-hydrolase</fullName>
    </submittedName>
</protein>
<evidence type="ECO:0000259" key="2">
    <source>
        <dbReference type="SMART" id="SM00849"/>
    </source>
</evidence>
<dbReference type="SMART" id="SM00849">
    <property type="entry name" value="Lactamase_B"/>
    <property type="match status" value="1"/>
</dbReference>
<sequence>MKWTVLGFQSPFPGPGGATPGYLLEADGKRILIDCGSGVLAQLGKYCRPHELNEVWLSHLHHDHVADFFVLQYALQTAIRLKERPHGLQVLAPPKPVKISHLLSYQKAVDLKWIGQGMVHQIGSLEVGFHRTDHPVPCYAMEIRSGKACILYGADAGTDTRWETMAREPDLFVCEGTYLHRDAPAQPIGHHSVREAAKAATELGARRLLLTHLYPGYPAEILRREAADHYTGELILAEIGLQIPINPL</sequence>
<reference evidence="4" key="1">
    <citation type="journal article" date="2019" name="Int. J. Syst. Evol. Microbiol.">
        <title>The Global Catalogue of Microorganisms (GCM) 10K type strain sequencing project: providing services to taxonomists for standard genome sequencing and annotation.</title>
        <authorList>
            <consortium name="The Broad Institute Genomics Platform"/>
            <consortium name="The Broad Institute Genome Sequencing Center for Infectious Disease"/>
            <person name="Wu L."/>
            <person name="Ma J."/>
        </authorList>
    </citation>
    <scope>NUCLEOTIDE SEQUENCE [LARGE SCALE GENOMIC DNA]</scope>
    <source>
        <strain evidence="4">IBRC-M 10813</strain>
    </source>
</reference>
<organism evidence="3 4">
    <name type="scientific">Salinithrix halophila</name>
    <dbReference type="NCBI Taxonomy" id="1485204"/>
    <lineage>
        <taxon>Bacteria</taxon>
        <taxon>Bacillati</taxon>
        <taxon>Bacillota</taxon>
        <taxon>Bacilli</taxon>
        <taxon>Bacillales</taxon>
        <taxon>Thermoactinomycetaceae</taxon>
        <taxon>Salinithrix</taxon>
    </lineage>
</organism>
<dbReference type="InterPro" id="IPR001279">
    <property type="entry name" value="Metallo-B-lactamas"/>
</dbReference>
<dbReference type="SUPFAM" id="SSF56281">
    <property type="entry name" value="Metallo-hydrolase/oxidoreductase"/>
    <property type="match status" value="1"/>
</dbReference>
<dbReference type="PANTHER" id="PTHR46018:SF4">
    <property type="entry name" value="METALLO-HYDROLASE YHFI-RELATED"/>
    <property type="match status" value="1"/>
</dbReference>
<proteinExistence type="predicted"/>
<keyword evidence="4" id="KW-1185">Reference proteome</keyword>
<dbReference type="Proteomes" id="UP001595843">
    <property type="component" value="Unassembled WGS sequence"/>
</dbReference>
<dbReference type="Pfam" id="PF12706">
    <property type="entry name" value="Lactamase_B_2"/>
    <property type="match status" value="1"/>
</dbReference>